<dbReference type="EMBL" id="MFIV01000062">
    <property type="protein sequence ID" value="OGF98800.1"/>
    <property type="molecule type" value="Genomic_DNA"/>
</dbReference>
<dbReference type="AlphaFoldDB" id="A0A1F5YF38"/>
<proteinExistence type="predicted"/>
<evidence type="ECO:0000313" key="1">
    <source>
        <dbReference type="EMBL" id="OGF98800.1"/>
    </source>
</evidence>
<reference evidence="1 2" key="1">
    <citation type="journal article" date="2016" name="Nat. Commun.">
        <title>Thousands of microbial genomes shed light on interconnected biogeochemical processes in an aquifer system.</title>
        <authorList>
            <person name="Anantharaman K."/>
            <person name="Brown C.T."/>
            <person name="Hug L.A."/>
            <person name="Sharon I."/>
            <person name="Castelle C.J."/>
            <person name="Probst A.J."/>
            <person name="Thomas B.C."/>
            <person name="Singh A."/>
            <person name="Wilkins M.J."/>
            <person name="Karaoz U."/>
            <person name="Brodie E.L."/>
            <person name="Williams K.H."/>
            <person name="Hubbard S.S."/>
            <person name="Banfield J.F."/>
        </authorList>
    </citation>
    <scope>NUCLEOTIDE SEQUENCE [LARGE SCALE GENOMIC DNA]</scope>
</reference>
<dbReference type="Gene3D" id="3.40.50.1820">
    <property type="entry name" value="alpha/beta hydrolase"/>
    <property type="match status" value="1"/>
</dbReference>
<dbReference type="InterPro" id="IPR029058">
    <property type="entry name" value="AB_hydrolase_fold"/>
</dbReference>
<gene>
    <name evidence="1" type="ORF">A2Z86_02665</name>
</gene>
<accession>A0A1F5YF38</accession>
<dbReference type="SUPFAM" id="SSF53474">
    <property type="entry name" value="alpha/beta-Hydrolases"/>
    <property type="match status" value="1"/>
</dbReference>
<comment type="caution">
    <text evidence="1">The sequence shown here is derived from an EMBL/GenBank/DDBJ whole genome shotgun (WGS) entry which is preliminary data.</text>
</comment>
<dbReference type="InterPro" id="IPR000801">
    <property type="entry name" value="Esterase-like"/>
</dbReference>
<protein>
    <recommendedName>
        <fullName evidence="3">Esterase</fullName>
    </recommendedName>
</protein>
<evidence type="ECO:0008006" key="3">
    <source>
        <dbReference type="Google" id="ProtNLM"/>
    </source>
</evidence>
<name>A0A1F5YF38_9BACT</name>
<organism evidence="1 2">
    <name type="scientific">Candidatus Glassbacteria bacterium GWA2_58_10</name>
    <dbReference type="NCBI Taxonomy" id="1817865"/>
    <lineage>
        <taxon>Bacteria</taxon>
        <taxon>Candidatus Glassiibacteriota</taxon>
    </lineage>
</organism>
<dbReference type="Pfam" id="PF00756">
    <property type="entry name" value="Esterase"/>
    <property type="match status" value="1"/>
</dbReference>
<evidence type="ECO:0000313" key="2">
    <source>
        <dbReference type="Proteomes" id="UP000176992"/>
    </source>
</evidence>
<sequence>MIYYFHGHSSRYMGEPYGEGQQVSLPAMIDYVKSHNVIVVRWDGYVEKSYSNFYNGSPYDIQGGPAAGADSGRMDFSRYFQELVTHIDSVYRTIADRQHRATCGLSMGGFMSLYLSGRFPQLVGSASAYNPGHEFNVGPPGADVHYLLKNFVRNHGQSKVRLIRASGDYISQYHEELQELYSRTPEVDFEFRREEYHRHWVTGLAETFDFHLRAFESKELNDYPVSFDHDNPFDRFNIWGYDISVENKKAGFVCLRNVQMGYFRVYTRRYAPDGPAVEGQTLRITTPGWYGSRKTYRIMDYSQATGKVSYYSLTSSPEGRLTFLLDGLGHDVSVLNGKEARPPVLLQIDRRGVPVIMPDAEVHLPLKFLNSCDAVARNITIDLSSRYPTVEIGGSPVHIDSLKPGEVIDLSDRFTERFVSGEGDFQHCRLELNVTYIDWHGHQEYFDVDVLPTPLAEPDSLQILDGRSVSLPVFRQKGNQGGGFIRQRTVTEGKGNGDGAAAPGEELTLWVRTPQGLDPFDKYSWHRTKVYTDDPYMTITADIADPKGLEWTSSLNHSSSFQIAPDCPPGHRIELVLENESYSFAWKPDYRFGKELLLQAFQFHRNQLHRFTLTVGR</sequence>
<dbReference type="Proteomes" id="UP000176992">
    <property type="component" value="Unassembled WGS sequence"/>
</dbReference>